<dbReference type="HOGENOM" id="CLU_403582_0_0_1"/>
<dbReference type="SUPFAM" id="SSF48317">
    <property type="entry name" value="Acid phosphatase/Vanadium-dependent haloperoxidase"/>
    <property type="match status" value="1"/>
</dbReference>
<dbReference type="PANTHER" id="PTHR34599">
    <property type="entry name" value="PEROXIDASE-RELATED"/>
    <property type="match status" value="1"/>
</dbReference>
<dbReference type="InterPro" id="IPR036938">
    <property type="entry name" value="PAP2/HPO_sf"/>
</dbReference>
<dbReference type="PANTHER" id="PTHR34599:SF2">
    <property type="entry name" value="TRAF-TYPE DOMAIN-CONTAINING PROTEIN"/>
    <property type="match status" value="1"/>
</dbReference>
<reference evidence="2" key="2">
    <citation type="submission" date="2024-10" db="UniProtKB">
        <authorList>
            <consortium name="EnsemblProtists"/>
        </authorList>
    </citation>
    <scope>IDENTIFICATION</scope>
</reference>
<feature type="compositionally biased region" description="Low complexity" evidence="1">
    <location>
        <begin position="500"/>
        <end position="511"/>
    </location>
</feature>
<dbReference type="InterPro" id="IPR052559">
    <property type="entry name" value="V-haloperoxidase"/>
</dbReference>
<evidence type="ECO:0000256" key="1">
    <source>
        <dbReference type="SAM" id="MobiDB-lite"/>
    </source>
</evidence>
<dbReference type="RefSeq" id="XP_005771659.1">
    <property type="nucleotide sequence ID" value="XM_005771602.1"/>
</dbReference>
<protein>
    <submittedName>
        <fullName evidence="2">Uncharacterized protein</fullName>
    </submittedName>
</protein>
<dbReference type="AlphaFoldDB" id="A0A0D3J6U5"/>
<dbReference type="Proteomes" id="UP000013827">
    <property type="component" value="Unassembled WGS sequence"/>
</dbReference>
<dbReference type="KEGG" id="ehx:EMIHUDRAFT_444965"/>
<accession>A0A0D3J6U5</accession>
<dbReference type="PaxDb" id="2903-EOD19230"/>
<dbReference type="GeneID" id="17264776"/>
<name>A0A0D3J6U5_EMIH1</name>
<proteinExistence type="predicted"/>
<sequence>MTYEMDHVAPFLRFATSATLTMTTMPDMALAPGPSYDYVAEADAVIANMATVDTAGELDEIRFFDGKLNVALGLIGTLLLGYGQSIEEIMLHSFGETSAVHDAGVAVWKNKLLNSRIRPTTVIHELYPDDSLRLNDNMTVRGKHFQTIVRTMSHSEYPSGSAAVCAAIRDFVDALWPHLTLTMQGDEVSYSDAPFVILPNTAMATVPLTGAVNPAPGGLSAAAIAERCGATRELGGMHFSQSVPAGRKLAAGMGAEAAATLLSLLGPREGSVRQALGGSAPCAADCCAAAVECNATAQAICKARCAGRWDTPWFDVVLARVGALGAPSREAATEAPFFQADRNHIMIIGAMAGLVPAITDGYAFSFQTRFTNLVDQLVWNAFASNSERLQALLFGDATHRGVEPLVRSGHTSTDAKVVTAIHAIAAALPFFLPEAAGAFCAAPAPCFLLRPTIGLEPGLIRKGQPLGGFPGGPRGDFAPGGRKGAFFPPKKEERTRRARAGSGRSSRSSCCGTGCATGGTQWASTAGARAGPRTACRTQRDARSTTRRLGTASRRSYRPRGYENRAGVCAFHMRRRVHGGVPPEHRSRALSAVRRGTPAVQPAGWGLPRGGATGLAVMKTGRECAFHMRRRVHGGVPPEHRSRALSYENACTGHAPGAHFRCREGGRAREPGVRSRTGAAFP</sequence>
<reference evidence="3" key="1">
    <citation type="journal article" date="2013" name="Nature">
        <title>Pan genome of the phytoplankton Emiliania underpins its global distribution.</title>
        <authorList>
            <person name="Read B.A."/>
            <person name="Kegel J."/>
            <person name="Klute M.J."/>
            <person name="Kuo A."/>
            <person name="Lefebvre S.C."/>
            <person name="Maumus F."/>
            <person name="Mayer C."/>
            <person name="Miller J."/>
            <person name="Monier A."/>
            <person name="Salamov A."/>
            <person name="Young J."/>
            <person name="Aguilar M."/>
            <person name="Claverie J.M."/>
            <person name="Frickenhaus S."/>
            <person name="Gonzalez K."/>
            <person name="Herman E.K."/>
            <person name="Lin Y.C."/>
            <person name="Napier J."/>
            <person name="Ogata H."/>
            <person name="Sarno A.F."/>
            <person name="Shmutz J."/>
            <person name="Schroeder D."/>
            <person name="de Vargas C."/>
            <person name="Verret F."/>
            <person name="von Dassow P."/>
            <person name="Valentin K."/>
            <person name="Van de Peer Y."/>
            <person name="Wheeler G."/>
            <person name="Dacks J.B."/>
            <person name="Delwiche C.F."/>
            <person name="Dyhrman S.T."/>
            <person name="Glockner G."/>
            <person name="John U."/>
            <person name="Richards T."/>
            <person name="Worden A.Z."/>
            <person name="Zhang X."/>
            <person name="Grigoriev I.V."/>
            <person name="Allen A.E."/>
            <person name="Bidle K."/>
            <person name="Borodovsky M."/>
            <person name="Bowler C."/>
            <person name="Brownlee C."/>
            <person name="Cock J.M."/>
            <person name="Elias M."/>
            <person name="Gladyshev V.N."/>
            <person name="Groth M."/>
            <person name="Guda C."/>
            <person name="Hadaegh A."/>
            <person name="Iglesias-Rodriguez M.D."/>
            <person name="Jenkins J."/>
            <person name="Jones B.M."/>
            <person name="Lawson T."/>
            <person name="Leese F."/>
            <person name="Lindquist E."/>
            <person name="Lobanov A."/>
            <person name="Lomsadze A."/>
            <person name="Malik S.B."/>
            <person name="Marsh M.E."/>
            <person name="Mackinder L."/>
            <person name="Mock T."/>
            <person name="Mueller-Roeber B."/>
            <person name="Pagarete A."/>
            <person name="Parker M."/>
            <person name="Probert I."/>
            <person name="Quesneville H."/>
            <person name="Raines C."/>
            <person name="Rensing S.A."/>
            <person name="Riano-Pachon D.M."/>
            <person name="Richier S."/>
            <person name="Rokitta S."/>
            <person name="Shiraiwa Y."/>
            <person name="Soanes D.M."/>
            <person name="van der Giezen M."/>
            <person name="Wahlund T.M."/>
            <person name="Williams B."/>
            <person name="Wilson W."/>
            <person name="Wolfe G."/>
            <person name="Wurch L.L."/>
        </authorList>
    </citation>
    <scope>NUCLEOTIDE SEQUENCE</scope>
</reference>
<dbReference type="Gene3D" id="1.10.606.10">
    <property type="entry name" value="Vanadium-containing Chloroperoxidase, domain 2"/>
    <property type="match status" value="1"/>
</dbReference>
<feature type="region of interest" description="Disordered" evidence="1">
    <location>
        <begin position="468"/>
        <end position="558"/>
    </location>
</feature>
<evidence type="ECO:0000313" key="2">
    <source>
        <dbReference type="EnsemblProtists" id="EOD19230"/>
    </source>
</evidence>
<evidence type="ECO:0000313" key="3">
    <source>
        <dbReference type="Proteomes" id="UP000013827"/>
    </source>
</evidence>
<dbReference type="EnsemblProtists" id="EOD19230">
    <property type="protein sequence ID" value="EOD19230"/>
    <property type="gene ID" value="EMIHUDRAFT_444965"/>
</dbReference>
<keyword evidence="3" id="KW-1185">Reference proteome</keyword>
<dbReference type="GO" id="GO:0004601">
    <property type="term" value="F:peroxidase activity"/>
    <property type="evidence" value="ECO:0007669"/>
    <property type="project" value="InterPro"/>
</dbReference>
<organism evidence="2 3">
    <name type="scientific">Emiliania huxleyi (strain CCMP1516)</name>
    <dbReference type="NCBI Taxonomy" id="280463"/>
    <lineage>
        <taxon>Eukaryota</taxon>
        <taxon>Haptista</taxon>
        <taxon>Haptophyta</taxon>
        <taxon>Prymnesiophyceae</taxon>
        <taxon>Isochrysidales</taxon>
        <taxon>Noelaerhabdaceae</taxon>
        <taxon>Emiliania</taxon>
    </lineage>
</organism>
<dbReference type="InterPro" id="IPR016119">
    <property type="entry name" value="Br/Cl_peroxidase_C"/>
</dbReference>